<dbReference type="Proteomes" id="UP000198939">
    <property type="component" value="Unassembled WGS sequence"/>
</dbReference>
<dbReference type="STRING" id="501024.RTCCBAU85039_6844"/>
<reference evidence="2 4" key="3">
    <citation type="submission" date="2016-10" db="EMBL/GenBank/DDBJ databases">
        <authorList>
            <person name="Varghese N."/>
            <person name="Submissions S."/>
        </authorList>
    </citation>
    <scope>NUCLEOTIDE SEQUENCE [LARGE SCALE GENOMIC DNA]</scope>
    <source>
        <strain evidence="2 4">CGMCC 1.7071</strain>
    </source>
</reference>
<protein>
    <submittedName>
        <fullName evidence="1">Uncharacterized protein</fullName>
    </submittedName>
</protein>
<accession>A0A1H8X6W9</accession>
<gene>
    <name evidence="1" type="ORF">RTCCBAU85039_6844</name>
    <name evidence="2" type="ORF">SAMN05216228_11064</name>
</gene>
<evidence type="ECO:0000313" key="4">
    <source>
        <dbReference type="Proteomes" id="UP000198939"/>
    </source>
</evidence>
<dbReference type="EMBL" id="FNXB01000125">
    <property type="protein sequence ID" value="SEI22380.1"/>
    <property type="molecule type" value="Genomic_DNA"/>
</dbReference>
<evidence type="ECO:0000313" key="2">
    <source>
        <dbReference type="EMBL" id="SEP35437.1"/>
    </source>
</evidence>
<organism evidence="1 3">
    <name type="scientific">Rhizobium tibeticum</name>
    <dbReference type="NCBI Taxonomy" id="501024"/>
    <lineage>
        <taxon>Bacteria</taxon>
        <taxon>Pseudomonadati</taxon>
        <taxon>Pseudomonadota</taxon>
        <taxon>Alphaproteobacteria</taxon>
        <taxon>Hyphomicrobiales</taxon>
        <taxon>Rhizobiaceae</taxon>
        <taxon>Rhizobium/Agrobacterium group</taxon>
        <taxon>Rhizobium</taxon>
    </lineage>
</organism>
<reference evidence="3" key="1">
    <citation type="submission" date="2016-10" db="EMBL/GenBank/DDBJ databases">
        <authorList>
            <person name="Wibberg D."/>
        </authorList>
    </citation>
    <scope>NUCLEOTIDE SEQUENCE [LARGE SCALE GENOMIC DNA]</scope>
</reference>
<keyword evidence="4" id="KW-1185">Reference proteome</keyword>
<name>A0A1H8X6W9_9HYPH</name>
<proteinExistence type="predicted"/>
<evidence type="ECO:0000313" key="1">
    <source>
        <dbReference type="EMBL" id="SEI22380.1"/>
    </source>
</evidence>
<evidence type="ECO:0000313" key="3">
    <source>
        <dbReference type="Proteomes" id="UP000183063"/>
    </source>
</evidence>
<reference evidence="1" key="2">
    <citation type="submission" date="2016-10" db="EMBL/GenBank/DDBJ databases">
        <authorList>
            <person name="de Groot N.N."/>
        </authorList>
    </citation>
    <scope>NUCLEOTIDE SEQUENCE [LARGE SCALE GENOMIC DNA]</scope>
    <source>
        <strain evidence="1">CCBAU85039</strain>
    </source>
</reference>
<dbReference type="EMBL" id="FOCV01000106">
    <property type="protein sequence ID" value="SEP35437.1"/>
    <property type="molecule type" value="Genomic_DNA"/>
</dbReference>
<sequence>MAKWPRARLVPQSMAPPPRPLTGNYAFNAYLGLALGVRTGRLTLSGVYGTVFGVFCKSVGAVC</sequence>
<dbReference type="AlphaFoldDB" id="A0A1H8X6W9"/>
<dbReference type="Proteomes" id="UP000183063">
    <property type="component" value="Unassembled WGS sequence"/>
</dbReference>